<evidence type="ECO:0000259" key="4">
    <source>
        <dbReference type="Pfam" id="PF13193"/>
    </source>
</evidence>
<dbReference type="Gene3D" id="3.30.300.30">
    <property type="match status" value="1"/>
</dbReference>
<name>A0A7H0GL69_9BURK</name>
<dbReference type="Gene3D" id="3.40.50.12780">
    <property type="entry name" value="N-terminal domain of ligase-like"/>
    <property type="match status" value="1"/>
</dbReference>
<dbReference type="EMBL" id="CP060783">
    <property type="protein sequence ID" value="QNP49035.1"/>
    <property type="molecule type" value="Genomic_DNA"/>
</dbReference>
<accession>A0A7H0GL69</accession>
<evidence type="ECO:0000259" key="3">
    <source>
        <dbReference type="Pfam" id="PF00501"/>
    </source>
</evidence>
<dbReference type="AlphaFoldDB" id="A0A7H0GL69"/>
<dbReference type="RefSeq" id="WP_187724627.1">
    <property type="nucleotide sequence ID" value="NZ_CP060783.1"/>
</dbReference>
<feature type="domain" description="AMP-dependent synthetase/ligase" evidence="3">
    <location>
        <begin position="81"/>
        <end position="331"/>
    </location>
</feature>
<keyword evidence="6" id="KW-1185">Reference proteome</keyword>
<dbReference type="PANTHER" id="PTHR43201">
    <property type="entry name" value="ACYL-COA SYNTHETASE"/>
    <property type="match status" value="1"/>
</dbReference>
<dbReference type="InterPro" id="IPR045851">
    <property type="entry name" value="AMP-bd_C_sf"/>
</dbReference>
<reference evidence="5 6" key="1">
    <citation type="submission" date="2020-08" db="EMBL/GenBank/DDBJ databases">
        <title>Genome sequence of Diaphorobacter aerolatus KACC 16536T.</title>
        <authorList>
            <person name="Hyun D.-W."/>
            <person name="Bae J.-W."/>
        </authorList>
    </citation>
    <scope>NUCLEOTIDE SEQUENCE [LARGE SCALE GENOMIC DNA]</scope>
    <source>
        <strain evidence="5 6">KACC 16536</strain>
    </source>
</reference>
<evidence type="ECO:0000256" key="2">
    <source>
        <dbReference type="ARBA" id="ARBA00022598"/>
    </source>
</evidence>
<dbReference type="InterPro" id="IPR042099">
    <property type="entry name" value="ANL_N_sf"/>
</dbReference>
<dbReference type="SUPFAM" id="SSF56801">
    <property type="entry name" value="Acetyl-CoA synthetase-like"/>
    <property type="match status" value="1"/>
</dbReference>
<dbReference type="Pfam" id="PF00501">
    <property type="entry name" value="AMP-binding"/>
    <property type="match status" value="1"/>
</dbReference>
<evidence type="ECO:0000313" key="6">
    <source>
        <dbReference type="Proteomes" id="UP000516028"/>
    </source>
</evidence>
<sequence>MPEPEAHALAAALHDFWELVHGPLAHWARLTPHATALRSESRSLSFAQLQGEVELRREAIIAQQKPAMLLVDASRGTLECVIEFLAVIASGRCAAVADPEWPQPVHERVQACLPDAPSRLHAATPLAAFYTGFTSGSTGMPKGFMRHHRSWAESFRVGIADFGAVAAQRVLAPGRMSHSLFLFGVMHGLWCGAGALVQEKFSALRCLQWLAEDAAAVLVAVPSQLLLMLQWARQRRMAPIPRVELVQISGARWMRSQTPALKALFPNARIVEFYGASEASYVAWMDADSNACATAVGRPFSNVELSIRSVEGEDGENGLIYLRSPMVFMDYVGQHVDRTGVLRDGDWLSVRDMGHVDEQGLLHLAGRQSRMIVTRGKNLFPEEVETLLQDHPAIARASLQGVADGLRGMQLHAILQWRDPANASPPTAQQLAQWLHARTEAFKLPRQWWTANESWPQTSSGKTDHRQLADALQLALAGEPCEILRPLCAPSTASAP</sequence>
<dbReference type="GO" id="GO:0006631">
    <property type="term" value="P:fatty acid metabolic process"/>
    <property type="evidence" value="ECO:0007669"/>
    <property type="project" value="TreeGrafter"/>
</dbReference>
<keyword evidence="2" id="KW-0436">Ligase</keyword>
<dbReference type="Proteomes" id="UP000516028">
    <property type="component" value="Chromosome"/>
</dbReference>
<dbReference type="InterPro" id="IPR025110">
    <property type="entry name" value="AMP-bd_C"/>
</dbReference>
<comment type="similarity">
    <text evidence="1">Belongs to the ATP-dependent AMP-binding enzyme family.</text>
</comment>
<feature type="domain" description="AMP-binding enzyme C-terminal" evidence="4">
    <location>
        <begin position="383"/>
        <end position="462"/>
    </location>
</feature>
<organism evidence="5 6">
    <name type="scientific">Diaphorobacter aerolatus</name>
    <dbReference type="NCBI Taxonomy" id="1288495"/>
    <lineage>
        <taxon>Bacteria</taxon>
        <taxon>Pseudomonadati</taxon>
        <taxon>Pseudomonadota</taxon>
        <taxon>Betaproteobacteria</taxon>
        <taxon>Burkholderiales</taxon>
        <taxon>Comamonadaceae</taxon>
        <taxon>Diaphorobacter</taxon>
    </lineage>
</organism>
<evidence type="ECO:0000313" key="5">
    <source>
        <dbReference type="EMBL" id="QNP49035.1"/>
    </source>
</evidence>
<protein>
    <submittedName>
        <fullName evidence="5">AMP-binding protein</fullName>
    </submittedName>
</protein>
<dbReference type="InterPro" id="IPR000873">
    <property type="entry name" value="AMP-dep_synth/lig_dom"/>
</dbReference>
<gene>
    <name evidence="5" type="ORF">H9K75_02400</name>
</gene>
<dbReference type="KEGG" id="daer:H9K75_02400"/>
<dbReference type="PANTHER" id="PTHR43201:SF5">
    <property type="entry name" value="MEDIUM-CHAIN ACYL-COA LIGASE ACSF2, MITOCHONDRIAL"/>
    <property type="match status" value="1"/>
</dbReference>
<dbReference type="Pfam" id="PF13193">
    <property type="entry name" value="AMP-binding_C"/>
    <property type="match status" value="1"/>
</dbReference>
<dbReference type="GO" id="GO:0031956">
    <property type="term" value="F:medium-chain fatty acid-CoA ligase activity"/>
    <property type="evidence" value="ECO:0007669"/>
    <property type="project" value="TreeGrafter"/>
</dbReference>
<proteinExistence type="inferred from homology"/>
<evidence type="ECO:0000256" key="1">
    <source>
        <dbReference type="ARBA" id="ARBA00006432"/>
    </source>
</evidence>